<keyword evidence="2" id="KW-1185">Reference proteome</keyword>
<organism evidence="1 2">
    <name type="scientific">Xanthobacter oligotrophicus</name>
    <dbReference type="NCBI Taxonomy" id="2607286"/>
    <lineage>
        <taxon>Bacteria</taxon>
        <taxon>Pseudomonadati</taxon>
        <taxon>Pseudomonadota</taxon>
        <taxon>Alphaproteobacteria</taxon>
        <taxon>Hyphomicrobiales</taxon>
        <taxon>Xanthobacteraceae</taxon>
        <taxon>Xanthobacter</taxon>
    </lineage>
</organism>
<dbReference type="Pfam" id="PF06684">
    <property type="entry name" value="AA_synth"/>
    <property type="match status" value="1"/>
</dbReference>
<name>A0ABW7A2K0_9HYPH</name>
<sequence>MSLLKLRKLVIQLEEIHTEQGKEVSPPSRKVTVAAVIANPYAGTYVEDLTPLYDLGAEVGGLLATRGVAALGVAPDEVVSYGKGAVVGTNGEIEHSAALLHPRFGAPVRAAVGTGKDIIPGTKKIGGPGAPLLMPLTNKNNIWSFDDMDSAEIAIGDAPRPDEILIALCLGIGGRPLHRIGK</sequence>
<dbReference type="RefSeq" id="WP_393994521.1">
    <property type="nucleotide sequence ID" value="NZ_JBAFVH010000018.1"/>
</dbReference>
<evidence type="ECO:0000313" key="2">
    <source>
        <dbReference type="Proteomes" id="UP001604002"/>
    </source>
</evidence>
<accession>A0ABW7A2K0</accession>
<proteinExistence type="predicted"/>
<dbReference type="InterPro" id="IPR035936">
    <property type="entry name" value="BB2672"/>
</dbReference>
<evidence type="ECO:0000313" key="1">
    <source>
        <dbReference type="EMBL" id="MFG1374962.1"/>
    </source>
</evidence>
<dbReference type="SUPFAM" id="SSF160519">
    <property type="entry name" value="BB2672-like"/>
    <property type="match status" value="1"/>
</dbReference>
<gene>
    <name evidence="1" type="ORF">V5F32_22520</name>
</gene>
<dbReference type="Proteomes" id="UP001604002">
    <property type="component" value="Unassembled WGS sequence"/>
</dbReference>
<comment type="caution">
    <text evidence="1">The sequence shown here is derived from an EMBL/GenBank/DDBJ whole genome shotgun (WGS) entry which is preliminary data.</text>
</comment>
<reference evidence="1 2" key="1">
    <citation type="submission" date="2024-02" db="EMBL/GenBank/DDBJ databases">
        <title>Expansion and revision of Xanthobacter and proposal of Roseixanthobacter gen. nov.</title>
        <authorList>
            <person name="Soltysiak M.P.M."/>
            <person name="Jalihal A."/>
            <person name="Ory A."/>
            <person name="Chrisophersen C."/>
            <person name="Lee A.D."/>
            <person name="Boulton J."/>
            <person name="Springer M."/>
        </authorList>
    </citation>
    <scope>NUCLEOTIDE SEQUENCE [LARGE SCALE GENOMIC DNA]</scope>
    <source>
        <strain evidence="1 2">23A</strain>
    </source>
</reference>
<dbReference type="EMBL" id="JBAFVH010000018">
    <property type="protein sequence ID" value="MFG1374962.1"/>
    <property type="molecule type" value="Genomic_DNA"/>
</dbReference>
<dbReference type="Gene3D" id="3.30.1330.110">
    <property type="entry name" value="BB2672"/>
    <property type="match status" value="1"/>
</dbReference>
<protein>
    <submittedName>
        <fullName evidence="1">Amino acid synthesis family protein</fullName>
    </submittedName>
</protein>
<dbReference type="InterPro" id="IPR009569">
    <property type="entry name" value="AA_synth_put"/>
</dbReference>